<evidence type="ECO:0000259" key="2">
    <source>
        <dbReference type="Pfam" id="PF17482"/>
    </source>
</evidence>
<dbReference type="PANTHER" id="PTHR35861">
    <property type="match status" value="1"/>
</dbReference>
<accession>A0A494XZK3</accession>
<comment type="caution">
    <text evidence="3">The sequence shown here is derived from an EMBL/GenBank/DDBJ whole genome shotgun (WGS) entry which is preliminary data.</text>
</comment>
<evidence type="ECO:0000313" key="4">
    <source>
        <dbReference type="Proteomes" id="UP000270342"/>
    </source>
</evidence>
<dbReference type="PANTHER" id="PTHR35861:SF1">
    <property type="entry name" value="PHAGE TAIL SHEATH PROTEIN"/>
    <property type="match status" value="1"/>
</dbReference>
<sequence length="350" mass="37499">MAVTTTYPGVYIEEDASPSISVSALPTSIPLIAMGATYSTTAKKFDNYLDFVTSSGGTVDLTDAGNAGMRAYFENGGGTCYAVASASVATAVAALNDVTLLVANSYDISAAVATTCIDGETRFAILDGPTTALDSTGTSSSTYAANQYAAVYYPFLSVTWTTVAIAPSAVVAGLYCRNDRTRGVWKSPANIPLSAGYTPKFTVTDSLQGTYNTGKAINMIRYFPDTGNLVWGARTLDDSDDWRYIAVRRLFNSAEADIKQTMEAMVFEPNNQPTWQKVYSAIDNYLYGLWREGALLGAKPEDAYFVQIGEGVTMTPDDIAKGRMIAKVGMAAVRPAEFIILQFTQNMEGV</sequence>
<dbReference type="Proteomes" id="UP000270342">
    <property type="component" value="Unassembled WGS sequence"/>
</dbReference>
<comment type="similarity">
    <text evidence="1">Belongs to the myoviridae tail sheath protein family.</text>
</comment>
<dbReference type="AlphaFoldDB" id="A0A494XZK3"/>
<feature type="domain" description="Tail sheath protein C-terminal" evidence="2">
    <location>
        <begin position="237"/>
        <end position="344"/>
    </location>
</feature>
<organism evidence="3 4">
    <name type="scientific">Pararobbsia silviterrae</name>
    <dbReference type="NCBI Taxonomy" id="1792498"/>
    <lineage>
        <taxon>Bacteria</taxon>
        <taxon>Pseudomonadati</taxon>
        <taxon>Pseudomonadota</taxon>
        <taxon>Betaproteobacteria</taxon>
        <taxon>Burkholderiales</taxon>
        <taxon>Burkholderiaceae</taxon>
        <taxon>Pararobbsia</taxon>
    </lineage>
</organism>
<evidence type="ECO:0000256" key="1">
    <source>
        <dbReference type="ARBA" id="ARBA00008005"/>
    </source>
</evidence>
<dbReference type="RefSeq" id="WP_121086776.1">
    <property type="nucleotide sequence ID" value="NZ_RBZU01000004.1"/>
</dbReference>
<keyword evidence="4" id="KW-1185">Reference proteome</keyword>
<dbReference type="OrthoDB" id="9767864at2"/>
<gene>
    <name evidence="3" type="ORF">D7S86_12310</name>
</gene>
<proteinExistence type="inferred from homology"/>
<dbReference type="Pfam" id="PF17482">
    <property type="entry name" value="Phage_sheath_1C"/>
    <property type="match status" value="1"/>
</dbReference>
<evidence type="ECO:0000313" key="3">
    <source>
        <dbReference type="EMBL" id="RKP55964.1"/>
    </source>
</evidence>
<dbReference type="Gene3D" id="3.40.50.11780">
    <property type="match status" value="1"/>
</dbReference>
<dbReference type="InterPro" id="IPR020287">
    <property type="entry name" value="Tail_sheath_C"/>
</dbReference>
<dbReference type="EMBL" id="RBZU01000004">
    <property type="protein sequence ID" value="RKP55964.1"/>
    <property type="molecule type" value="Genomic_DNA"/>
</dbReference>
<reference evidence="3 4" key="1">
    <citation type="submission" date="2018-10" db="EMBL/GenBank/DDBJ databases">
        <title>Robbsia sp. DHC34, isolated from soil.</title>
        <authorList>
            <person name="Gao Z.-H."/>
            <person name="Qiu L.-H."/>
        </authorList>
    </citation>
    <scope>NUCLEOTIDE SEQUENCE [LARGE SCALE GENOMIC DNA]</scope>
    <source>
        <strain evidence="3 4">DHC34</strain>
    </source>
</reference>
<protein>
    <submittedName>
        <fullName evidence="3">Phage tail sheath family protein</fullName>
    </submittedName>
</protein>
<dbReference type="InterPro" id="IPR052042">
    <property type="entry name" value="Tail_sheath_structural"/>
</dbReference>
<name>A0A494XZK3_9BURK</name>